<keyword evidence="12" id="KW-1185">Reference proteome</keyword>
<comment type="similarity">
    <text evidence="2">Belongs to the SWEET sugar transporter family.</text>
</comment>
<keyword evidence="7" id="KW-0677">Repeat</keyword>
<dbReference type="FunFam" id="1.20.1280.290:FF:000002">
    <property type="entry name" value="Bidirectional sugar transporter SWEET"/>
    <property type="match status" value="1"/>
</dbReference>
<dbReference type="GO" id="GO:0051119">
    <property type="term" value="F:sugar transmembrane transporter activity"/>
    <property type="evidence" value="ECO:0007669"/>
    <property type="project" value="InterPro"/>
</dbReference>
<gene>
    <name evidence="11" type="ORF">CTAYLR_003095</name>
</gene>
<dbReference type="Gene3D" id="1.20.1280.290">
    <property type="match status" value="2"/>
</dbReference>
<keyword evidence="9 10" id="KW-0472">Membrane</keyword>
<evidence type="ECO:0000313" key="11">
    <source>
        <dbReference type="EMBL" id="KAJ8598645.1"/>
    </source>
</evidence>
<keyword evidence="6 10" id="KW-0812">Transmembrane</keyword>
<proteinExistence type="inferred from homology"/>
<dbReference type="PANTHER" id="PTHR10791:SF30">
    <property type="entry name" value="SUGAR TRANSPORTER SWEET1"/>
    <property type="match status" value="1"/>
</dbReference>
<feature type="transmembrane region" description="Helical" evidence="10">
    <location>
        <begin position="55"/>
        <end position="74"/>
    </location>
</feature>
<sequence length="270" mass="28156">MGGLSAVGWGSLPSSSPVVIAFGWVGALTAWALFSSPMGTFVKIARDGKVRGFDHLPYVVSVANCGLWVSYGLITPNRLQPLVTNAVGAVLELAYCVVFVRCSPTRKCLRDLVLALSCIAAVDLLAVLGAGEFFPRVGGDAPASSLVGLAAAALNTAMYAAPLNVVRRVVRSKSVEFMPLGLAFGGFFCSATWTVYAIAVGDLAIFIPNICGDVLAIIQFVVYAAYNDADDAVTRRCPCVVAKTRSSSSPRIDAAPLLVGDPPPPDATTV</sequence>
<protein>
    <recommendedName>
        <fullName evidence="13">Bidirectional sugar transporter SWEET</fullName>
    </recommendedName>
</protein>
<evidence type="ECO:0000256" key="5">
    <source>
        <dbReference type="ARBA" id="ARBA00022597"/>
    </source>
</evidence>
<dbReference type="EMBL" id="JAQMWT010000667">
    <property type="protein sequence ID" value="KAJ8598645.1"/>
    <property type="molecule type" value="Genomic_DNA"/>
</dbReference>
<dbReference type="GO" id="GO:0005886">
    <property type="term" value="C:plasma membrane"/>
    <property type="evidence" value="ECO:0007669"/>
    <property type="project" value="UniProtKB-SubCell"/>
</dbReference>
<dbReference type="PANTHER" id="PTHR10791">
    <property type="entry name" value="RAG1-ACTIVATING PROTEIN 1"/>
    <property type="match status" value="1"/>
</dbReference>
<feature type="transmembrane region" description="Helical" evidence="10">
    <location>
        <begin position="177"/>
        <end position="199"/>
    </location>
</feature>
<feature type="transmembrane region" description="Helical" evidence="10">
    <location>
        <begin position="205"/>
        <end position="226"/>
    </location>
</feature>
<comment type="subcellular location">
    <subcellularLocation>
        <location evidence="1">Cell membrane</location>
        <topology evidence="1">Multi-pass membrane protein</topology>
    </subcellularLocation>
</comment>
<evidence type="ECO:0000256" key="10">
    <source>
        <dbReference type="SAM" id="Phobius"/>
    </source>
</evidence>
<evidence type="ECO:0000256" key="9">
    <source>
        <dbReference type="ARBA" id="ARBA00023136"/>
    </source>
</evidence>
<evidence type="ECO:0000313" key="12">
    <source>
        <dbReference type="Proteomes" id="UP001230188"/>
    </source>
</evidence>
<keyword evidence="8 10" id="KW-1133">Transmembrane helix</keyword>
<reference evidence="11" key="1">
    <citation type="submission" date="2023-01" db="EMBL/GenBank/DDBJ databases">
        <title>Metagenome sequencing of chrysophaentin producing Chrysophaeum taylorii.</title>
        <authorList>
            <person name="Davison J."/>
            <person name="Bewley C."/>
        </authorList>
    </citation>
    <scope>NUCLEOTIDE SEQUENCE</scope>
    <source>
        <strain evidence="11">NIES-1699</strain>
    </source>
</reference>
<dbReference type="InterPro" id="IPR047664">
    <property type="entry name" value="SWEET"/>
</dbReference>
<evidence type="ECO:0008006" key="13">
    <source>
        <dbReference type="Google" id="ProtNLM"/>
    </source>
</evidence>
<feature type="transmembrane region" description="Helical" evidence="10">
    <location>
        <begin position="15"/>
        <end position="34"/>
    </location>
</feature>
<dbReference type="Pfam" id="PF03083">
    <property type="entry name" value="MtN3_slv"/>
    <property type="match status" value="2"/>
</dbReference>
<dbReference type="AlphaFoldDB" id="A0AAD7U6D2"/>
<feature type="transmembrane region" description="Helical" evidence="10">
    <location>
        <begin position="112"/>
        <end position="134"/>
    </location>
</feature>
<dbReference type="Proteomes" id="UP001230188">
    <property type="component" value="Unassembled WGS sequence"/>
</dbReference>
<evidence type="ECO:0000256" key="6">
    <source>
        <dbReference type="ARBA" id="ARBA00022692"/>
    </source>
</evidence>
<feature type="transmembrane region" description="Helical" evidence="10">
    <location>
        <begin position="146"/>
        <end position="165"/>
    </location>
</feature>
<evidence type="ECO:0000256" key="1">
    <source>
        <dbReference type="ARBA" id="ARBA00004651"/>
    </source>
</evidence>
<evidence type="ECO:0000256" key="8">
    <source>
        <dbReference type="ARBA" id="ARBA00022989"/>
    </source>
</evidence>
<name>A0AAD7U6D2_9STRA</name>
<feature type="transmembrane region" description="Helical" evidence="10">
    <location>
        <begin position="80"/>
        <end position="100"/>
    </location>
</feature>
<comment type="caution">
    <text evidence="11">The sequence shown here is derived from an EMBL/GenBank/DDBJ whole genome shotgun (WGS) entry which is preliminary data.</text>
</comment>
<evidence type="ECO:0000256" key="4">
    <source>
        <dbReference type="ARBA" id="ARBA00022475"/>
    </source>
</evidence>
<evidence type="ECO:0000256" key="2">
    <source>
        <dbReference type="ARBA" id="ARBA00007809"/>
    </source>
</evidence>
<dbReference type="InterPro" id="IPR004316">
    <property type="entry name" value="SWEET_rpt"/>
</dbReference>
<evidence type="ECO:0000256" key="7">
    <source>
        <dbReference type="ARBA" id="ARBA00022737"/>
    </source>
</evidence>
<keyword evidence="4" id="KW-1003">Cell membrane</keyword>
<keyword evidence="3" id="KW-0813">Transport</keyword>
<organism evidence="11 12">
    <name type="scientific">Chrysophaeum taylorii</name>
    <dbReference type="NCBI Taxonomy" id="2483200"/>
    <lineage>
        <taxon>Eukaryota</taxon>
        <taxon>Sar</taxon>
        <taxon>Stramenopiles</taxon>
        <taxon>Ochrophyta</taxon>
        <taxon>Pelagophyceae</taxon>
        <taxon>Pelagomonadales</taxon>
        <taxon>Pelagomonadaceae</taxon>
        <taxon>Chrysophaeum</taxon>
    </lineage>
</organism>
<evidence type="ECO:0000256" key="3">
    <source>
        <dbReference type="ARBA" id="ARBA00022448"/>
    </source>
</evidence>
<keyword evidence="5" id="KW-0762">Sugar transport</keyword>
<accession>A0AAD7U6D2</accession>